<sequence>MLAAYTDVNPCGQNHSVVQEKDHILSHQETVDFLFADTLALTRGGVIKRKRLSCLLPSDVRPYHQIVNDTFGANTNHLHGLHKIHNAQCHQAKPLLAANATCFPTFVSGMPSSS</sequence>
<reference evidence="1" key="1">
    <citation type="submission" date="2019-11" db="EMBL/GenBank/DDBJ databases">
        <title>Bipolaris sorokiniana Genome sequencing.</title>
        <authorList>
            <person name="Wang H."/>
        </authorList>
    </citation>
    <scope>NUCLEOTIDE SEQUENCE</scope>
</reference>
<evidence type="ECO:0000313" key="1">
    <source>
        <dbReference type="EMBL" id="KAF5851479.1"/>
    </source>
</evidence>
<dbReference type="EMBL" id="WNKQ01000005">
    <property type="protein sequence ID" value="KAF5851479.1"/>
    <property type="molecule type" value="Genomic_DNA"/>
</dbReference>
<gene>
    <name evidence="1" type="ORF">GGP41_004287</name>
</gene>
<dbReference type="AlphaFoldDB" id="A0A8H5ZNL7"/>
<name>A0A8H5ZNL7_COCSA</name>
<dbReference type="Proteomes" id="UP000624244">
    <property type="component" value="Unassembled WGS sequence"/>
</dbReference>
<organism evidence="1 2">
    <name type="scientific">Cochliobolus sativus</name>
    <name type="common">Common root rot and spot blotch fungus</name>
    <name type="synonym">Bipolaris sorokiniana</name>
    <dbReference type="NCBI Taxonomy" id="45130"/>
    <lineage>
        <taxon>Eukaryota</taxon>
        <taxon>Fungi</taxon>
        <taxon>Dikarya</taxon>
        <taxon>Ascomycota</taxon>
        <taxon>Pezizomycotina</taxon>
        <taxon>Dothideomycetes</taxon>
        <taxon>Pleosporomycetidae</taxon>
        <taxon>Pleosporales</taxon>
        <taxon>Pleosporineae</taxon>
        <taxon>Pleosporaceae</taxon>
        <taxon>Bipolaris</taxon>
    </lineage>
</organism>
<evidence type="ECO:0000313" key="2">
    <source>
        <dbReference type="Proteomes" id="UP000624244"/>
    </source>
</evidence>
<comment type="caution">
    <text evidence="1">The sequence shown here is derived from an EMBL/GenBank/DDBJ whole genome shotgun (WGS) entry which is preliminary data.</text>
</comment>
<accession>A0A8H5ZNL7</accession>
<protein>
    <submittedName>
        <fullName evidence="1">Uncharacterized protein</fullName>
    </submittedName>
</protein>
<proteinExistence type="predicted"/>